<dbReference type="Gene3D" id="1.10.287.950">
    <property type="entry name" value="Methyl-accepting chemotaxis protein"/>
    <property type="match status" value="1"/>
</dbReference>
<dbReference type="SUPFAM" id="SSF103190">
    <property type="entry name" value="Sensory domain-like"/>
    <property type="match status" value="1"/>
</dbReference>
<name>A0A2S5DGU8_9NEIS</name>
<evidence type="ECO:0000313" key="6">
    <source>
        <dbReference type="Proteomes" id="UP000237082"/>
    </source>
</evidence>
<evidence type="ECO:0000256" key="2">
    <source>
        <dbReference type="PROSITE-ProRule" id="PRU00284"/>
    </source>
</evidence>
<feature type="region of interest" description="Disordered" evidence="3">
    <location>
        <begin position="129"/>
        <end position="149"/>
    </location>
</feature>
<keyword evidence="6" id="KW-1185">Reference proteome</keyword>
<dbReference type="GO" id="GO:0007165">
    <property type="term" value="P:signal transduction"/>
    <property type="evidence" value="ECO:0007669"/>
    <property type="project" value="UniProtKB-KW"/>
</dbReference>
<evidence type="ECO:0000256" key="1">
    <source>
        <dbReference type="ARBA" id="ARBA00023224"/>
    </source>
</evidence>
<dbReference type="InterPro" id="IPR029151">
    <property type="entry name" value="Sensor-like_sf"/>
</dbReference>
<evidence type="ECO:0000256" key="3">
    <source>
        <dbReference type="SAM" id="MobiDB-lite"/>
    </source>
</evidence>
<dbReference type="Gene3D" id="3.30.450.20">
    <property type="entry name" value="PAS domain"/>
    <property type="match status" value="1"/>
</dbReference>
<comment type="caution">
    <text evidence="5">The sequence shown here is derived from an EMBL/GenBank/DDBJ whole genome shotgun (WGS) entry which is preliminary data.</text>
</comment>
<evidence type="ECO:0000259" key="4">
    <source>
        <dbReference type="PROSITE" id="PS50111"/>
    </source>
</evidence>
<gene>
    <name evidence="5" type="ORF">C2I19_09510</name>
</gene>
<dbReference type="SMART" id="SM00283">
    <property type="entry name" value="MA"/>
    <property type="match status" value="1"/>
</dbReference>
<dbReference type="AlphaFoldDB" id="A0A2S5DGU8"/>
<dbReference type="InterPro" id="IPR004089">
    <property type="entry name" value="MCPsignal_dom"/>
</dbReference>
<keyword evidence="1 2" id="KW-0807">Transducer</keyword>
<dbReference type="EMBL" id="PQWB01000033">
    <property type="protein sequence ID" value="POZ62237.1"/>
    <property type="molecule type" value="Genomic_DNA"/>
</dbReference>
<proteinExistence type="predicted"/>
<dbReference type="Pfam" id="PF00015">
    <property type="entry name" value="MCPsignal"/>
    <property type="match status" value="1"/>
</dbReference>
<dbReference type="CDD" id="cd11386">
    <property type="entry name" value="MCP_signal"/>
    <property type="match status" value="1"/>
</dbReference>
<reference evidence="6" key="1">
    <citation type="submission" date="2018-02" db="EMBL/GenBank/DDBJ databases">
        <authorList>
            <person name="O'Hara-Hanley K."/>
            <person name="Soby S."/>
        </authorList>
    </citation>
    <scope>NUCLEOTIDE SEQUENCE [LARGE SCALE GENOMIC DNA]</scope>
    <source>
        <strain evidence="6">MWU14-2602</strain>
    </source>
</reference>
<dbReference type="Proteomes" id="UP000237082">
    <property type="component" value="Unassembled WGS sequence"/>
</dbReference>
<feature type="domain" description="Methyl-accepting transducer" evidence="4">
    <location>
        <begin position="72"/>
        <end position="308"/>
    </location>
</feature>
<sequence>MTGCRRAAAGDNDMFISVAKLTRFLKPLADATRDGVDLTVELDESGRLSWAAQRIKGLLQRFHAALIKIADTAILLSQQAPELARLSRLMEERSNAQQRNAESIAEASRMLATTVDSITQSASEASAFSRQVADATRNANESDQQSRRQIQSIGDSAAELETQMNLLKSSSASIGEVVELIKHIADRTRLLSLNAAIEAARAGEQGRGFAVVADEVRKLADQTTTATQNVEELLATIQEQVATSDKTMAAMSEQVRAGIAVSQTAGESIEAASRDIGTLIDHVRVIAEASGSQNDKVHAIAGQIGAVVESSQQQLVDARELAGRASQVSSQCDLLLTEVGEFRFEGHLRMRQSVENAISQWKLSRLDPDDLDRKLVELHQRETAFEMLCITDTNGRQISSDVEAGQLKPEGRKNNWSDRRWFQQPAREQRLYVSDLYRSVDTNQYCFTIGTPLFDPQGKLLGVMSADVRFNHIISG</sequence>
<dbReference type="GO" id="GO:0016020">
    <property type="term" value="C:membrane"/>
    <property type="evidence" value="ECO:0007669"/>
    <property type="project" value="InterPro"/>
</dbReference>
<dbReference type="CDD" id="cd18773">
    <property type="entry name" value="PDC1_HK_sensor"/>
    <property type="match status" value="1"/>
</dbReference>
<accession>A0A2S5DGU8</accession>
<dbReference type="SUPFAM" id="SSF58104">
    <property type="entry name" value="Methyl-accepting chemotaxis protein (MCP) signaling domain"/>
    <property type="match status" value="1"/>
</dbReference>
<dbReference type="PANTHER" id="PTHR32089:SF112">
    <property type="entry name" value="LYSOZYME-LIKE PROTEIN-RELATED"/>
    <property type="match status" value="1"/>
</dbReference>
<dbReference type="PROSITE" id="PS50111">
    <property type="entry name" value="CHEMOTAXIS_TRANSDUC_2"/>
    <property type="match status" value="1"/>
</dbReference>
<evidence type="ECO:0000313" key="5">
    <source>
        <dbReference type="EMBL" id="POZ62237.1"/>
    </source>
</evidence>
<protein>
    <recommendedName>
        <fullName evidence="4">Methyl-accepting transducer domain-containing protein</fullName>
    </recommendedName>
</protein>
<organism evidence="5 6">
    <name type="scientific">Chromobacterium alticapitis</name>
    <dbReference type="NCBI Taxonomy" id="2073169"/>
    <lineage>
        <taxon>Bacteria</taxon>
        <taxon>Pseudomonadati</taxon>
        <taxon>Pseudomonadota</taxon>
        <taxon>Betaproteobacteria</taxon>
        <taxon>Neisseriales</taxon>
        <taxon>Chromobacteriaceae</taxon>
        <taxon>Chromobacterium</taxon>
    </lineage>
</organism>
<dbReference type="PANTHER" id="PTHR32089">
    <property type="entry name" value="METHYL-ACCEPTING CHEMOTAXIS PROTEIN MCPB"/>
    <property type="match status" value="1"/>
</dbReference>
<dbReference type="Pfam" id="PF22673">
    <property type="entry name" value="MCP-like_PDC_1"/>
    <property type="match status" value="1"/>
</dbReference>